<keyword evidence="3" id="KW-1185">Reference proteome</keyword>
<comment type="caution">
    <text evidence="2">The sequence shown here is derived from an EMBL/GenBank/DDBJ whole genome shotgun (WGS) entry which is preliminary data.</text>
</comment>
<evidence type="ECO:0000313" key="3">
    <source>
        <dbReference type="Proteomes" id="UP001205105"/>
    </source>
</evidence>
<evidence type="ECO:0000256" key="1">
    <source>
        <dbReference type="SAM" id="MobiDB-lite"/>
    </source>
</evidence>
<feature type="region of interest" description="Disordered" evidence="1">
    <location>
        <begin position="38"/>
        <end position="57"/>
    </location>
</feature>
<dbReference type="EMBL" id="JADXDR010000132">
    <property type="protein sequence ID" value="KAI7838220.1"/>
    <property type="molecule type" value="Genomic_DNA"/>
</dbReference>
<proteinExistence type="predicted"/>
<gene>
    <name evidence="2" type="ORF">COHA_007968</name>
</gene>
<reference evidence="2" key="1">
    <citation type="submission" date="2020-11" db="EMBL/GenBank/DDBJ databases">
        <title>Chlorella ohadii genome sequencing and assembly.</title>
        <authorList>
            <person name="Murik O."/>
            <person name="Treves H."/>
            <person name="Kedem I."/>
            <person name="Shotland Y."/>
            <person name="Kaplan A."/>
        </authorList>
    </citation>
    <scope>NUCLEOTIDE SEQUENCE</scope>
    <source>
        <strain evidence="2">1</strain>
    </source>
</reference>
<feature type="compositionally biased region" description="Low complexity" evidence="1">
    <location>
        <begin position="318"/>
        <end position="365"/>
    </location>
</feature>
<organism evidence="2 3">
    <name type="scientific">Chlorella ohadii</name>
    <dbReference type="NCBI Taxonomy" id="2649997"/>
    <lineage>
        <taxon>Eukaryota</taxon>
        <taxon>Viridiplantae</taxon>
        <taxon>Chlorophyta</taxon>
        <taxon>core chlorophytes</taxon>
        <taxon>Trebouxiophyceae</taxon>
        <taxon>Chlorellales</taxon>
        <taxon>Chlorellaceae</taxon>
        <taxon>Chlorella clade</taxon>
        <taxon>Chlorella</taxon>
    </lineage>
</organism>
<evidence type="ECO:0000313" key="2">
    <source>
        <dbReference type="EMBL" id="KAI7838220.1"/>
    </source>
</evidence>
<feature type="compositionally biased region" description="Polar residues" evidence="1">
    <location>
        <begin position="366"/>
        <end position="377"/>
    </location>
</feature>
<dbReference type="AlphaFoldDB" id="A0AAD5H2W5"/>
<sequence>MVTSPQVNHFPTLPRFPLQQVEDLEHWYQHALDSREQLDEERQRRAQAEAGRKAAEAAAEERLQQCMAAQAHAQRLQEQVHSLMAADGNTVAGLPTASWPPRYAISFLNDALRSALDETQGGEEDELSAEHARVAAIYRHLAPFFEWVVPQLPDDQEEGGQPGGGAAGGAAVPGAAVGGADGQVSDQQQAASGSSAARPAQELAAAQAAAEEAVRQREAAEARVAELEADKRQLQQQVSRMPELEARLLASEADKRPLQEQASRVADLEARLRTSEADKCQLQEQASRVPELEADKGQLQQQVERLEAQLSKERRSQEGAAAAGAPASSAAAGATSEASAEANSGQQGSEAAAGAAAPSVSASGSNQQQATTSQPLRQHSGAASADSAATGADGQAGASRQASADSGTSSQSAAAAAAIGAAPARATRAAGAAAVPDGGKKPSRAKFEAMVRRRADGSWDFSKVKLLYATKSTVLLALRCNKATREHTWAREGSQILAPLRLACHAAEFAYRCSNGGQQVPDDQVLYVAMPGLLPAAHQQDAADCAPVFWQPRGQPLFADVTCYDGHFAAGGGEAEEQCGNSMLDAIVALTTAAGGYEQAQRQCKAIEQAAQTGQAGYFADRRALALQLNSLGMRVAGGSQADGTPAADEFSPIEL</sequence>
<feature type="compositionally biased region" description="Low complexity" evidence="1">
    <location>
        <begin position="380"/>
        <end position="409"/>
    </location>
</feature>
<feature type="region of interest" description="Disordered" evidence="1">
    <location>
        <begin position="278"/>
        <end position="409"/>
    </location>
</feature>
<accession>A0AAD5H2W5</accession>
<name>A0AAD5H2W5_9CHLO</name>
<protein>
    <submittedName>
        <fullName evidence="2">Uncharacterized protein</fullName>
    </submittedName>
</protein>
<feature type="compositionally biased region" description="Basic and acidic residues" evidence="1">
    <location>
        <begin position="304"/>
        <end position="317"/>
    </location>
</feature>
<feature type="compositionally biased region" description="Low complexity" evidence="1">
    <location>
        <begin position="182"/>
        <end position="204"/>
    </location>
</feature>
<dbReference type="Proteomes" id="UP001205105">
    <property type="component" value="Unassembled WGS sequence"/>
</dbReference>
<feature type="region of interest" description="Disordered" evidence="1">
    <location>
        <begin position="153"/>
        <end position="204"/>
    </location>
</feature>